<organism evidence="2 3">
    <name type="scientific">Roseinatronobacter bogoriensis subsp. barguzinensis</name>
    <dbReference type="NCBI Taxonomy" id="441209"/>
    <lineage>
        <taxon>Bacteria</taxon>
        <taxon>Pseudomonadati</taxon>
        <taxon>Pseudomonadota</taxon>
        <taxon>Alphaproteobacteria</taxon>
        <taxon>Rhodobacterales</taxon>
        <taxon>Paracoccaceae</taxon>
        <taxon>Roseinatronobacter</taxon>
    </lineage>
</organism>
<keyword evidence="3" id="KW-1185">Reference proteome</keyword>
<dbReference type="InterPro" id="IPR002477">
    <property type="entry name" value="Peptidoglycan-bd-like"/>
</dbReference>
<dbReference type="Pfam" id="PF01471">
    <property type="entry name" value="PG_binding_1"/>
    <property type="match status" value="1"/>
</dbReference>
<dbReference type="Proteomes" id="UP000228948">
    <property type="component" value="Chromosome"/>
</dbReference>
<dbReference type="EMBL" id="CP024899">
    <property type="protein sequence ID" value="ATX65888.1"/>
    <property type="molecule type" value="Genomic_DNA"/>
</dbReference>
<proteinExistence type="predicted"/>
<dbReference type="Gene3D" id="1.10.101.10">
    <property type="entry name" value="PGBD-like superfamily/PGBD"/>
    <property type="match status" value="1"/>
</dbReference>
<dbReference type="KEGG" id="rbg:BG454_08645"/>
<gene>
    <name evidence="2" type="ORF">BG454_08645</name>
</gene>
<accession>A0A2K8KGG5</accession>
<dbReference type="SUPFAM" id="SSF47090">
    <property type="entry name" value="PGBD-like"/>
    <property type="match status" value="1"/>
</dbReference>
<name>A0A2K8KGG5_9RHOB</name>
<sequence length="159" mass="17135">MFSESCDMRYLEEDMSHRESHTRWSGAALALLAAVIAGPASGDSVMVTQAKVQLASISLSAPTARECWARYSSASSSTVIEEVAFRVPCPEQITHDFMQALQRSLAARGFYDGQVTGKPDAQTRAAVQAFQGANGFNSPILTLEAAQQLGLLPIDVQRN</sequence>
<evidence type="ECO:0000313" key="3">
    <source>
        <dbReference type="Proteomes" id="UP000228948"/>
    </source>
</evidence>
<dbReference type="AlphaFoldDB" id="A0A2K8KGG5"/>
<dbReference type="InterPro" id="IPR036365">
    <property type="entry name" value="PGBD-like_sf"/>
</dbReference>
<dbReference type="STRING" id="441209.GCA_001870665_01505"/>
<dbReference type="InterPro" id="IPR036366">
    <property type="entry name" value="PGBDSf"/>
</dbReference>
<feature type="domain" description="Peptidoglycan binding-like" evidence="1">
    <location>
        <begin position="95"/>
        <end position="137"/>
    </location>
</feature>
<protein>
    <recommendedName>
        <fullName evidence="1">Peptidoglycan binding-like domain-containing protein</fullName>
    </recommendedName>
</protein>
<evidence type="ECO:0000313" key="2">
    <source>
        <dbReference type="EMBL" id="ATX65888.1"/>
    </source>
</evidence>
<evidence type="ECO:0000259" key="1">
    <source>
        <dbReference type="Pfam" id="PF01471"/>
    </source>
</evidence>
<reference evidence="2 3" key="1">
    <citation type="submission" date="2017-11" db="EMBL/GenBank/DDBJ databases">
        <title>Revised Sequence and Annotation of the Rhodobaca barguzinensis strain alga05 Genome.</title>
        <authorList>
            <person name="Kopejtka K."/>
            <person name="Tomasch J.M."/>
            <person name="Bunk B."/>
            <person name="Koblizek M."/>
        </authorList>
    </citation>
    <scope>NUCLEOTIDE SEQUENCE [LARGE SCALE GENOMIC DNA]</scope>
    <source>
        <strain evidence="3">alga05</strain>
    </source>
</reference>